<dbReference type="SUPFAM" id="SSF49329">
    <property type="entry name" value="Cu,Zn superoxide dismutase-like"/>
    <property type="match status" value="1"/>
</dbReference>
<keyword evidence="2" id="KW-0732">Signal</keyword>
<sequence length="185" mass="19417">MSLVTTVLAVSMASVSAASGTNCPVTLVHERYQAVSGTGAQEAVTYDTASVPVGSRVTVLKHPTADGGTRVVLRISGVQANRTFGAHVHTKPCGALPADAGPHYQNVLDPKQPSTDPAYANPRNEIWLDLTTDRRGSGRAEAVVDWKFREQGARSVVVHEHATNTHEGHAGTAGARLACVTVPFA</sequence>
<dbReference type="RefSeq" id="WP_197988277.1">
    <property type="nucleotide sequence ID" value="NZ_JBIBVS010000003.1"/>
</dbReference>
<accession>A0ABS0NHL3</accession>
<organism evidence="4 5">
    <name type="scientific">Streptomyces pactum</name>
    <dbReference type="NCBI Taxonomy" id="68249"/>
    <lineage>
        <taxon>Bacteria</taxon>
        <taxon>Bacillati</taxon>
        <taxon>Actinomycetota</taxon>
        <taxon>Actinomycetes</taxon>
        <taxon>Kitasatosporales</taxon>
        <taxon>Streptomycetaceae</taxon>
        <taxon>Streptomyces</taxon>
    </lineage>
</organism>
<feature type="domain" description="Superoxide dismutase copper/zinc binding" evidence="3">
    <location>
        <begin position="59"/>
        <end position="180"/>
    </location>
</feature>
<dbReference type="InterPro" id="IPR036423">
    <property type="entry name" value="SOD-like_Cu/Zn_dom_sf"/>
</dbReference>
<keyword evidence="5" id="KW-1185">Reference proteome</keyword>
<feature type="signal peptide" evidence="2">
    <location>
        <begin position="1"/>
        <end position="17"/>
    </location>
</feature>
<comment type="caution">
    <text evidence="4">The sequence shown here is derived from an EMBL/GenBank/DDBJ whole genome shotgun (WGS) entry which is preliminary data.</text>
</comment>
<name>A0ABS0NHL3_9ACTN</name>
<dbReference type="InterPro" id="IPR001424">
    <property type="entry name" value="SOD_Cu_Zn_dom"/>
</dbReference>
<dbReference type="Pfam" id="PF00080">
    <property type="entry name" value="Sod_Cu"/>
    <property type="match status" value="1"/>
</dbReference>
<dbReference type="Proteomes" id="UP000807371">
    <property type="component" value="Unassembled WGS sequence"/>
</dbReference>
<feature type="chain" id="PRO_5045912318" evidence="2">
    <location>
        <begin position="18"/>
        <end position="185"/>
    </location>
</feature>
<evidence type="ECO:0000259" key="3">
    <source>
        <dbReference type="Pfam" id="PF00080"/>
    </source>
</evidence>
<evidence type="ECO:0000256" key="1">
    <source>
        <dbReference type="ARBA" id="ARBA00010457"/>
    </source>
</evidence>
<evidence type="ECO:0000313" key="5">
    <source>
        <dbReference type="Proteomes" id="UP000807371"/>
    </source>
</evidence>
<dbReference type="Gene3D" id="2.60.40.200">
    <property type="entry name" value="Superoxide dismutase, copper/zinc binding domain"/>
    <property type="match status" value="1"/>
</dbReference>
<proteinExistence type="inferred from homology"/>
<evidence type="ECO:0000313" key="4">
    <source>
        <dbReference type="EMBL" id="MBH5334607.1"/>
    </source>
</evidence>
<gene>
    <name evidence="4" type="ORF">IHE55_07245</name>
</gene>
<comment type="similarity">
    <text evidence="1">Belongs to the Cu-Zn superoxide dismutase family.</text>
</comment>
<reference evidence="4 5" key="1">
    <citation type="submission" date="2020-09" db="EMBL/GenBank/DDBJ databases">
        <title>Biosynthesis of the nuclear factor of activated T cells inhibitor NFAT-133 and its congeners in Streptomyces pactum.</title>
        <authorList>
            <person name="Zhou W."/>
            <person name="Posri P."/>
            <person name="Abugrain M.E."/>
            <person name="Weisberg A.J."/>
            <person name="Chang J.H."/>
            <person name="Mahmud T."/>
        </authorList>
    </citation>
    <scope>NUCLEOTIDE SEQUENCE [LARGE SCALE GENOMIC DNA]</scope>
    <source>
        <strain evidence="4 5">ATCC 27456</strain>
    </source>
</reference>
<protein>
    <submittedName>
        <fullName evidence="4">Superoxide dismutase family protein</fullName>
    </submittedName>
</protein>
<dbReference type="EMBL" id="JACYXC010000001">
    <property type="protein sequence ID" value="MBH5334607.1"/>
    <property type="molecule type" value="Genomic_DNA"/>
</dbReference>
<evidence type="ECO:0000256" key="2">
    <source>
        <dbReference type="SAM" id="SignalP"/>
    </source>
</evidence>